<gene>
    <name evidence="8" type="ORF">E3O23_00485</name>
</gene>
<evidence type="ECO:0000256" key="3">
    <source>
        <dbReference type="ARBA" id="ARBA00022692"/>
    </source>
</evidence>
<dbReference type="GO" id="GO:0005886">
    <property type="term" value="C:plasma membrane"/>
    <property type="evidence" value="ECO:0007669"/>
    <property type="project" value="UniProtKB-SubCell"/>
</dbReference>
<feature type="domain" description="DUF202" evidence="7">
    <location>
        <begin position="25"/>
        <end position="91"/>
    </location>
</feature>
<dbReference type="AlphaFoldDB" id="A0A4R8UK77"/>
<evidence type="ECO:0000256" key="1">
    <source>
        <dbReference type="ARBA" id="ARBA00004651"/>
    </source>
</evidence>
<dbReference type="RefSeq" id="WP_134486713.1">
    <property type="nucleotide sequence ID" value="NZ_SOEZ01000006.1"/>
</dbReference>
<feature type="transmembrane region" description="Helical" evidence="6">
    <location>
        <begin position="103"/>
        <end position="124"/>
    </location>
</feature>
<reference evidence="8 9" key="1">
    <citation type="submission" date="2019-03" db="EMBL/GenBank/DDBJ databases">
        <title>Genomics of glacier-inhabiting Cryobacterium strains.</title>
        <authorList>
            <person name="Liu Q."/>
            <person name="Xin Y.-H."/>
        </authorList>
    </citation>
    <scope>NUCLEOTIDE SEQUENCE [LARGE SCALE GENOMIC DNA]</scope>
    <source>
        <strain evidence="8 9">Sr47</strain>
    </source>
</reference>
<evidence type="ECO:0000259" key="7">
    <source>
        <dbReference type="Pfam" id="PF02656"/>
    </source>
</evidence>
<feature type="transmembrane region" description="Helical" evidence="6">
    <location>
        <begin position="62"/>
        <end position="83"/>
    </location>
</feature>
<sequence length="125" mass="13441">MTVPDRETRRFPRRVYDVGTEPDARFTLANERTFLAWIRTSLALIAGGIALEAFALPISPGLRLGASLLLIALGVLAPLQAWFGWMNVERALRLERPLPMPSLAGPIGIGVAIAGLLLGIGLLIS</sequence>
<evidence type="ECO:0000256" key="6">
    <source>
        <dbReference type="SAM" id="Phobius"/>
    </source>
</evidence>
<evidence type="ECO:0000313" key="9">
    <source>
        <dbReference type="Proteomes" id="UP000297866"/>
    </source>
</evidence>
<protein>
    <submittedName>
        <fullName evidence="8">DUF202 domain-containing protein</fullName>
    </submittedName>
</protein>
<dbReference type="InterPro" id="IPR003807">
    <property type="entry name" value="DUF202"/>
</dbReference>
<dbReference type="OrthoDB" id="582337at2"/>
<dbReference type="PANTHER" id="PTHR34187:SF2">
    <property type="entry name" value="DUF202 DOMAIN-CONTAINING PROTEIN"/>
    <property type="match status" value="1"/>
</dbReference>
<keyword evidence="5 6" id="KW-0472">Membrane</keyword>
<keyword evidence="4 6" id="KW-1133">Transmembrane helix</keyword>
<evidence type="ECO:0000256" key="4">
    <source>
        <dbReference type="ARBA" id="ARBA00022989"/>
    </source>
</evidence>
<proteinExistence type="predicted"/>
<comment type="subcellular location">
    <subcellularLocation>
        <location evidence="1">Cell membrane</location>
        <topology evidence="1">Multi-pass membrane protein</topology>
    </subcellularLocation>
</comment>
<organism evidence="8 9">
    <name type="scientific">Cryobacterium tagatosivorans</name>
    <dbReference type="NCBI Taxonomy" id="1259199"/>
    <lineage>
        <taxon>Bacteria</taxon>
        <taxon>Bacillati</taxon>
        <taxon>Actinomycetota</taxon>
        <taxon>Actinomycetes</taxon>
        <taxon>Micrococcales</taxon>
        <taxon>Microbacteriaceae</taxon>
        <taxon>Cryobacterium</taxon>
    </lineage>
</organism>
<name>A0A4R8UK77_9MICO</name>
<evidence type="ECO:0000313" key="8">
    <source>
        <dbReference type="EMBL" id="TFB56729.1"/>
    </source>
</evidence>
<keyword evidence="3 6" id="KW-0812">Transmembrane</keyword>
<evidence type="ECO:0000256" key="2">
    <source>
        <dbReference type="ARBA" id="ARBA00022475"/>
    </source>
</evidence>
<dbReference type="EMBL" id="SOEZ01000006">
    <property type="protein sequence ID" value="TFB56729.1"/>
    <property type="molecule type" value="Genomic_DNA"/>
</dbReference>
<dbReference type="Pfam" id="PF02656">
    <property type="entry name" value="DUF202"/>
    <property type="match status" value="1"/>
</dbReference>
<keyword evidence="9" id="KW-1185">Reference proteome</keyword>
<keyword evidence="2" id="KW-1003">Cell membrane</keyword>
<dbReference type="InterPro" id="IPR052053">
    <property type="entry name" value="IM_YidH-like"/>
</dbReference>
<comment type="caution">
    <text evidence="8">The sequence shown here is derived from an EMBL/GenBank/DDBJ whole genome shotgun (WGS) entry which is preliminary data.</text>
</comment>
<dbReference type="Proteomes" id="UP000297866">
    <property type="component" value="Unassembled WGS sequence"/>
</dbReference>
<accession>A0A4R8UK77</accession>
<dbReference type="PANTHER" id="PTHR34187">
    <property type="entry name" value="FGR18P"/>
    <property type="match status" value="1"/>
</dbReference>
<feature type="transmembrane region" description="Helical" evidence="6">
    <location>
        <begin position="34"/>
        <end position="55"/>
    </location>
</feature>
<evidence type="ECO:0000256" key="5">
    <source>
        <dbReference type="ARBA" id="ARBA00023136"/>
    </source>
</evidence>